<dbReference type="CTD" id="55771"/>
<dbReference type="GeneID" id="113424687"/>
<dbReference type="RefSeq" id="XP_026542297.1">
    <property type="nucleotide sequence ID" value="XM_026686512.1"/>
</dbReference>
<dbReference type="Proteomes" id="UP000504612">
    <property type="component" value="Unplaced"/>
</dbReference>
<gene>
    <name evidence="4" type="primary">PRR11</name>
</gene>
<feature type="compositionally biased region" description="Pro residues" evidence="2">
    <location>
        <begin position="168"/>
        <end position="188"/>
    </location>
</feature>
<protein>
    <submittedName>
        <fullName evidence="4">Proline-rich protein 11</fullName>
    </submittedName>
</protein>
<feature type="region of interest" description="Disordered" evidence="2">
    <location>
        <begin position="161"/>
        <end position="204"/>
    </location>
</feature>
<dbReference type="AlphaFoldDB" id="A0A6J1VG93"/>
<dbReference type="PANTHER" id="PTHR23330:SF9">
    <property type="entry name" value="PROLINE-RICH PROTEIN 11"/>
    <property type="match status" value="1"/>
</dbReference>
<keyword evidence="3" id="KW-1185">Reference proteome</keyword>
<dbReference type="GO" id="GO:0005737">
    <property type="term" value="C:cytoplasm"/>
    <property type="evidence" value="ECO:0007669"/>
    <property type="project" value="TreeGrafter"/>
</dbReference>
<feature type="region of interest" description="Disordered" evidence="2">
    <location>
        <begin position="322"/>
        <end position="343"/>
    </location>
</feature>
<evidence type="ECO:0000256" key="2">
    <source>
        <dbReference type="SAM" id="MobiDB-lite"/>
    </source>
</evidence>
<reference evidence="4" key="1">
    <citation type="submission" date="2025-08" db="UniProtKB">
        <authorList>
            <consortium name="RefSeq"/>
        </authorList>
    </citation>
    <scope>IDENTIFICATION</scope>
</reference>
<sequence length="343" mass="37844">MARVKQWRQKWRSRTQSSSKGKKHIALTSSSSLSSKVLPANRSPVVLPTQRWPFSSWLSAFGDILESLKHILGAAVSWCWWCQRHVAQIFHLFLSTAFPSHTYLEELKELRAEVKNLKRDVAELQSILQNGGTSVGNPPCQLSPNLLSASAHTQLCVAQPAPLSSENPTPPPPPPPPPLPLPPPPPAPLGFKRRSDPKAAPLKKEVPLQITAQDLLNVKLKKTKSEVATEKETSPPKGGKALVTLRDLQSIRLQPKAPQTLPRVTHFLNTPNGDGLDFRKHLKKVAIQRSPGGTPMNNKENMETGTGLTPLMTQALRRKFQLAHPKSPSPSCLPTRNTFEEQS</sequence>
<proteinExistence type="predicted"/>
<feature type="compositionally biased region" description="Polar residues" evidence="2">
    <location>
        <begin position="329"/>
        <end position="343"/>
    </location>
</feature>
<feature type="compositionally biased region" description="Basic and acidic residues" evidence="2">
    <location>
        <begin position="193"/>
        <end position="204"/>
    </location>
</feature>
<feature type="coiled-coil region" evidence="1">
    <location>
        <begin position="100"/>
        <end position="127"/>
    </location>
</feature>
<evidence type="ECO:0000256" key="1">
    <source>
        <dbReference type="SAM" id="Coils"/>
    </source>
</evidence>
<evidence type="ECO:0000313" key="3">
    <source>
        <dbReference type="Proteomes" id="UP000504612"/>
    </source>
</evidence>
<dbReference type="PANTHER" id="PTHR23330">
    <property type="entry name" value="P300 TRANSCRIPTIONAL COFACTOR JMY-RELATED"/>
    <property type="match status" value="1"/>
</dbReference>
<evidence type="ECO:0000313" key="4">
    <source>
        <dbReference type="RefSeq" id="XP_026542297.1"/>
    </source>
</evidence>
<organism evidence="3 4">
    <name type="scientific">Notechis scutatus</name>
    <name type="common">mainland tiger snake</name>
    <dbReference type="NCBI Taxonomy" id="8663"/>
    <lineage>
        <taxon>Eukaryota</taxon>
        <taxon>Metazoa</taxon>
        <taxon>Chordata</taxon>
        <taxon>Craniata</taxon>
        <taxon>Vertebrata</taxon>
        <taxon>Euteleostomi</taxon>
        <taxon>Lepidosauria</taxon>
        <taxon>Squamata</taxon>
        <taxon>Bifurcata</taxon>
        <taxon>Unidentata</taxon>
        <taxon>Episquamata</taxon>
        <taxon>Toxicofera</taxon>
        <taxon>Serpentes</taxon>
        <taxon>Colubroidea</taxon>
        <taxon>Elapidae</taxon>
        <taxon>Hydrophiinae</taxon>
        <taxon>Notechis</taxon>
    </lineage>
</organism>
<feature type="compositionally biased region" description="Basic residues" evidence="2">
    <location>
        <begin position="1"/>
        <end position="13"/>
    </location>
</feature>
<accession>A0A6J1VG93</accession>
<dbReference type="GO" id="GO:0005634">
    <property type="term" value="C:nucleus"/>
    <property type="evidence" value="ECO:0007669"/>
    <property type="project" value="TreeGrafter"/>
</dbReference>
<dbReference type="KEGG" id="nss:113424687"/>
<keyword evidence="1" id="KW-0175">Coiled coil</keyword>
<name>A0A6J1VG93_9SAUR</name>
<feature type="region of interest" description="Disordered" evidence="2">
    <location>
        <begin position="1"/>
        <end position="27"/>
    </location>
</feature>